<dbReference type="EMBL" id="FMYU01000015">
    <property type="protein sequence ID" value="SDD00692.1"/>
    <property type="molecule type" value="Genomic_DNA"/>
</dbReference>
<dbReference type="SUPFAM" id="SSF54862">
    <property type="entry name" value="4Fe-4S ferredoxins"/>
    <property type="match status" value="1"/>
</dbReference>
<dbReference type="PROSITE" id="PS51379">
    <property type="entry name" value="4FE4S_FER_2"/>
    <property type="match status" value="2"/>
</dbReference>
<evidence type="ECO:0000256" key="2">
    <source>
        <dbReference type="ARBA" id="ARBA00022723"/>
    </source>
</evidence>
<dbReference type="OrthoDB" id="9803319at2"/>
<dbReference type="PANTHER" id="PTHR36923:SF3">
    <property type="entry name" value="FERREDOXIN"/>
    <property type="match status" value="1"/>
</dbReference>
<evidence type="ECO:0000313" key="8">
    <source>
        <dbReference type="EMBL" id="SDD00692.1"/>
    </source>
</evidence>
<dbReference type="Gene3D" id="3.30.70.20">
    <property type="match status" value="1"/>
</dbReference>
<dbReference type="GO" id="GO:0005506">
    <property type="term" value="F:iron ion binding"/>
    <property type="evidence" value="ECO:0007669"/>
    <property type="project" value="UniProtKB-UniRule"/>
</dbReference>
<dbReference type="GO" id="GO:0009055">
    <property type="term" value="F:electron transfer activity"/>
    <property type="evidence" value="ECO:0007669"/>
    <property type="project" value="UniProtKB-UniRule"/>
</dbReference>
<comment type="function">
    <text evidence="6">Ferredoxins are iron-sulfur proteins that transfer electrons in a wide variety of metabolic reactions.</text>
</comment>
<keyword evidence="9" id="KW-1185">Reference proteome</keyword>
<dbReference type="RefSeq" id="WP_025392342.1">
    <property type="nucleotide sequence ID" value="NZ_FMYU01000015.1"/>
</dbReference>
<dbReference type="InterPro" id="IPR001080">
    <property type="entry name" value="3Fe4S_ferredoxin"/>
</dbReference>
<name>A0A1G6R7T4_9BACT</name>
<protein>
    <recommendedName>
        <fullName evidence="6">Ferredoxin</fullName>
    </recommendedName>
</protein>
<keyword evidence="3 6" id="KW-0249">Electron transport</keyword>
<dbReference type="PROSITE" id="PS00198">
    <property type="entry name" value="4FE4S_FER_1"/>
    <property type="match status" value="1"/>
</dbReference>
<dbReference type="Pfam" id="PF13370">
    <property type="entry name" value="Fer4_13"/>
    <property type="match status" value="1"/>
</dbReference>
<evidence type="ECO:0000256" key="4">
    <source>
        <dbReference type="ARBA" id="ARBA00023004"/>
    </source>
</evidence>
<dbReference type="GO" id="GO:0051536">
    <property type="term" value="F:iron-sulfur cluster binding"/>
    <property type="evidence" value="ECO:0007669"/>
    <property type="project" value="UniProtKB-KW"/>
</dbReference>
<reference evidence="9" key="1">
    <citation type="submission" date="2016-10" db="EMBL/GenBank/DDBJ databases">
        <authorList>
            <person name="Varghese N."/>
            <person name="Submissions S."/>
        </authorList>
    </citation>
    <scope>NUCLEOTIDE SEQUENCE [LARGE SCALE GENOMIC DNA]</scope>
    <source>
        <strain evidence="9">DSM 8415</strain>
    </source>
</reference>
<dbReference type="InterPro" id="IPR017896">
    <property type="entry name" value="4Fe4S_Fe-S-bd"/>
</dbReference>
<dbReference type="InterPro" id="IPR051269">
    <property type="entry name" value="Fe-S_cluster_ET"/>
</dbReference>
<gene>
    <name evidence="8" type="ORF">SAMN05660835_01747</name>
</gene>
<keyword evidence="5 6" id="KW-0411">Iron-sulfur</keyword>
<dbReference type="AlphaFoldDB" id="A0A1G6R7T4"/>
<evidence type="ECO:0000256" key="1">
    <source>
        <dbReference type="ARBA" id="ARBA00022448"/>
    </source>
</evidence>
<dbReference type="PANTHER" id="PTHR36923">
    <property type="entry name" value="FERREDOXIN"/>
    <property type="match status" value="1"/>
</dbReference>
<accession>A0A1G6R7T4</accession>
<evidence type="ECO:0000256" key="6">
    <source>
        <dbReference type="RuleBase" id="RU368020"/>
    </source>
</evidence>
<keyword evidence="1 6" id="KW-0813">Transport</keyword>
<dbReference type="InterPro" id="IPR017900">
    <property type="entry name" value="4Fe4S_Fe_S_CS"/>
</dbReference>
<evidence type="ECO:0000259" key="7">
    <source>
        <dbReference type="PROSITE" id="PS51379"/>
    </source>
</evidence>
<feature type="domain" description="4Fe-4S ferredoxin-type" evidence="7">
    <location>
        <begin position="1"/>
        <end position="29"/>
    </location>
</feature>
<keyword evidence="4 6" id="KW-0408">Iron</keyword>
<feature type="domain" description="4Fe-4S ferredoxin-type" evidence="7">
    <location>
        <begin position="31"/>
        <end position="61"/>
    </location>
</feature>
<dbReference type="Proteomes" id="UP000199411">
    <property type="component" value="Unassembled WGS sequence"/>
</dbReference>
<evidence type="ECO:0000256" key="3">
    <source>
        <dbReference type="ARBA" id="ARBA00022982"/>
    </source>
</evidence>
<organism evidence="8 9">
    <name type="scientific">Desulfurella multipotens</name>
    <dbReference type="NCBI Taxonomy" id="79269"/>
    <lineage>
        <taxon>Bacteria</taxon>
        <taxon>Pseudomonadati</taxon>
        <taxon>Campylobacterota</taxon>
        <taxon>Desulfurellia</taxon>
        <taxon>Desulfurellales</taxon>
        <taxon>Desulfurellaceae</taxon>
        <taxon>Desulfurella</taxon>
    </lineage>
</organism>
<keyword evidence="2 6" id="KW-0479">Metal-binding</keyword>
<sequence>MKAVIDEQTCIGCGVCADVCPQVFEMNEDGSKARVIADNCDAGCCEEAKDSCPTQSISLEG</sequence>
<evidence type="ECO:0000313" key="9">
    <source>
        <dbReference type="Proteomes" id="UP000199411"/>
    </source>
</evidence>
<dbReference type="PRINTS" id="PR00352">
    <property type="entry name" value="3FE4SFRDOXIN"/>
</dbReference>
<proteinExistence type="predicted"/>
<evidence type="ECO:0000256" key="5">
    <source>
        <dbReference type="ARBA" id="ARBA00023014"/>
    </source>
</evidence>